<gene>
    <name evidence="6" type="ORF">FPOA_12794</name>
</gene>
<keyword evidence="4" id="KW-0560">Oxidoreductase</keyword>
<evidence type="ECO:0000256" key="2">
    <source>
        <dbReference type="ARBA" id="ARBA00022630"/>
    </source>
</evidence>
<protein>
    <recommendedName>
        <fullName evidence="5">FAD-dependent oxidoreductase 2 FAD-binding domain-containing protein</fullName>
    </recommendedName>
</protein>
<reference evidence="6 7" key="1">
    <citation type="submission" date="2016-06" db="EMBL/GenBank/DDBJ databases">
        <title>Living apart together: crosstalk between the core and supernumerary genomes in a fungal plant pathogen.</title>
        <authorList>
            <person name="Vanheule A."/>
            <person name="Audenaert K."/>
            <person name="Warris S."/>
            <person name="Van De Geest H."/>
            <person name="Schijlen E."/>
            <person name="Hofte M."/>
            <person name="De Saeger S."/>
            <person name="Haesaert G."/>
            <person name="Waalwijk C."/>
            <person name="Van Der Lee T."/>
        </authorList>
    </citation>
    <scope>NUCLEOTIDE SEQUENCE [LARGE SCALE GENOMIC DNA]</scope>
    <source>
        <strain evidence="6 7">2516</strain>
    </source>
</reference>
<dbReference type="InterPro" id="IPR050315">
    <property type="entry name" value="FAD-oxidoreductase_2"/>
</dbReference>
<dbReference type="STRING" id="36050.A0A1B8A7X6"/>
<comment type="caution">
    <text evidence="6">The sequence shown here is derived from an EMBL/GenBank/DDBJ whole genome shotgun (WGS) entry which is preliminary data.</text>
</comment>
<dbReference type="GO" id="GO:0016491">
    <property type="term" value="F:oxidoreductase activity"/>
    <property type="evidence" value="ECO:0007669"/>
    <property type="project" value="UniProtKB-KW"/>
</dbReference>
<keyword evidence="3" id="KW-0274">FAD</keyword>
<dbReference type="GO" id="GO:0008202">
    <property type="term" value="P:steroid metabolic process"/>
    <property type="evidence" value="ECO:0007669"/>
    <property type="project" value="UniProtKB-ARBA"/>
</dbReference>
<proteinExistence type="predicted"/>
<dbReference type="EMBL" id="LYXU01000081">
    <property type="protein sequence ID" value="OBS16576.1"/>
    <property type="molecule type" value="Genomic_DNA"/>
</dbReference>
<evidence type="ECO:0000313" key="6">
    <source>
        <dbReference type="EMBL" id="OBS16576.1"/>
    </source>
</evidence>
<dbReference type="InterPro" id="IPR003953">
    <property type="entry name" value="FAD-dep_OxRdtase_2_FAD-bd"/>
</dbReference>
<comment type="cofactor">
    <cofactor evidence="1">
        <name>FAD</name>
        <dbReference type="ChEBI" id="CHEBI:57692"/>
    </cofactor>
</comment>
<dbReference type="Pfam" id="PF00890">
    <property type="entry name" value="FAD_binding_2"/>
    <property type="match status" value="1"/>
</dbReference>
<dbReference type="SUPFAM" id="SSF51905">
    <property type="entry name" value="FAD/NAD(P)-binding domain"/>
    <property type="match status" value="1"/>
</dbReference>
<keyword evidence="2" id="KW-0285">Flavoprotein</keyword>
<evidence type="ECO:0000256" key="3">
    <source>
        <dbReference type="ARBA" id="ARBA00022827"/>
    </source>
</evidence>
<evidence type="ECO:0000256" key="4">
    <source>
        <dbReference type="ARBA" id="ARBA00023002"/>
    </source>
</evidence>
<dbReference type="SUPFAM" id="SSF56425">
    <property type="entry name" value="Succinate dehydrogenase/fumarate reductase flavoprotein, catalytic domain"/>
    <property type="match status" value="1"/>
</dbReference>
<accession>A0A1B8A7X6</accession>
<dbReference type="Gene3D" id="3.50.50.60">
    <property type="entry name" value="FAD/NAD(P)-binding domain"/>
    <property type="match status" value="3"/>
</dbReference>
<dbReference type="InterPro" id="IPR027477">
    <property type="entry name" value="Succ_DH/fumarate_Rdtase_cat_sf"/>
</dbReference>
<evidence type="ECO:0000256" key="1">
    <source>
        <dbReference type="ARBA" id="ARBA00001974"/>
    </source>
</evidence>
<dbReference type="Proteomes" id="UP000091967">
    <property type="component" value="Unassembled WGS sequence"/>
</dbReference>
<keyword evidence="7" id="KW-1185">Reference proteome</keyword>
<evidence type="ECO:0000313" key="7">
    <source>
        <dbReference type="Proteomes" id="UP000091967"/>
    </source>
</evidence>
<sequence>MGAGAGGLTAAVAAAAADGRRLRVILVEKEDHVGGTTFSPVLEEQAVNVDLRYERLDAFLTQGPEMMRYLRDQGFRWMAKPSQFPDYHPHVDGAVEHGRTLDPAVFDAASLAITRNTSRSQTACLWSLASALPKGMVRPMSMGRSLIAQLLKMCMEHDNVEIWTGLELSELLLSDRDGGVIGARVHRRGGEEHVDIHASLGVILTTGGFSQNQKMRDAYLGRTTAKGATSVMSTRAEWSLASNGDAGIALQAGLKIGAGSAQLGQVWGIPTMVDPRTGKVTEAMFAISKPFSIVVDGWGRRVFSESQPYGEAVRSIYPIGSLKTVWQIDQAIERGLLLHSDTIDGLAEQIGVPKHSLQATVSEWNTMCHQGIDKHFHRGEDRYQQFIGDPTVVPNPCMGPVKESPFYAIRIFPGDAGTRGGLRTDQHARVLRADGSVISGLFAGGNASVALLGTQGVGTTLAPAMTEGFVAVRYMRQLAEGGGALLTD</sequence>
<dbReference type="PANTHER" id="PTHR43400:SF10">
    <property type="entry name" value="3-OXOSTEROID 1-DEHYDROGENASE"/>
    <property type="match status" value="1"/>
</dbReference>
<organism evidence="6 7">
    <name type="scientific">Fusarium poae</name>
    <dbReference type="NCBI Taxonomy" id="36050"/>
    <lineage>
        <taxon>Eukaryota</taxon>
        <taxon>Fungi</taxon>
        <taxon>Dikarya</taxon>
        <taxon>Ascomycota</taxon>
        <taxon>Pezizomycotina</taxon>
        <taxon>Sordariomycetes</taxon>
        <taxon>Hypocreomycetidae</taxon>
        <taxon>Hypocreales</taxon>
        <taxon>Nectriaceae</taxon>
        <taxon>Fusarium</taxon>
    </lineage>
</organism>
<feature type="domain" description="FAD-dependent oxidoreductase 2 FAD-binding" evidence="5">
    <location>
        <begin position="55"/>
        <end position="448"/>
    </location>
</feature>
<dbReference type="AlphaFoldDB" id="A0A1B8A7X6"/>
<dbReference type="PANTHER" id="PTHR43400">
    <property type="entry name" value="FUMARATE REDUCTASE"/>
    <property type="match status" value="1"/>
</dbReference>
<dbReference type="InterPro" id="IPR036188">
    <property type="entry name" value="FAD/NAD-bd_sf"/>
</dbReference>
<evidence type="ECO:0000259" key="5">
    <source>
        <dbReference type="Pfam" id="PF00890"/>
    </source>
</evidence>
<name>A0A1B8A7X6_FUSPO</name>